<feature type="transmembrane region" description="Helical" evidence="1">
    <location>
        <begin position="47"/>
        <end position="64"/>
    </location>
</feature>
<dbReference type="RefSeq" id="WP_272225863.1">
    <property type="nucleotide sequence ID" value="NZ_JAQONE010000027.1"/>
</dbReference>
<name>A0AAJ1HW74_LIMMU</name>
<organism evidence="2 3">
    <name type="scientific">Limosilactobacillus mucosae</name>
    <name type="common">Lactobacillus mucosae</name>
    <dbReference type="NCBI Taxonomy" id="97478"/>
    <lineage>
        <taxon>Bacteria</taxon>
        <taxon>Bacillati</taxon>
        <taxon>Bacillota</taxon>
        <taxon>Bacilli</taxon>
        <taxon>Lactobacillales</taxon>
        <taxon>Lactobacillaceae</taxon>
        <taxon>Limosilactobacillus</taxon>
    </lineage>
</organism>
<accession>A0AAJ1HW74</accession>
<feature type="transmembrane region" description="Helical" evidence="1">
    <location>
        <begin position="76"/>
        <end position="104"/>
    </location>
</feature>
<keyword evidence="1" id="KW-0812">Transmembrane</keyword>
<evidence type="ECO:0000313" key="3">
    <source>
        <dbReference type="Proteomes" id="UP001220670"/>
    </source>
</evidence>
<reference evidence="2" key="1">
    <citation type="submission" date="2023-01" db="EMBL/GenBank/DDBJ databases">
        <title>Genome analysis of 13 Lactobacillus isolated from gut of wild boar.</title>
        <authorList>
            <person name="Papp P."/>
            <person name="Libisch B."/>
            <person name="Nagy T."/>
            <person name="Olasz F."/>
        </authorList>
    </citation>
    <scope>NUCLEOTIDE SEQUENCE</scope>
    <source>
        <strain evidence="2">F146</strain>
    </source>
</reference>
<protein>
    <submittedName>
        <fullName evidence="2">Polymerase</fullName>
    </submittedName>
</protein>
<evidence type="ECO:0000313" key="2">
    <source>
        <dbReference type="EMBL" id="MDC2830679.1"/>
    </source>
</evidence>
<gene>
    <name evidence="2" type="ORF">PO250_10385</name>
</gene>
<proteinExistence type="predicted"/>
<comment type="caution">
    <text evidence="2">The sequence shown here is derived from an EMBL/GenBank/DDBJ whole genome shotgun (WGS) entry which is preliminary data.</text>
</comment>
<dbReference type="Proteomes" id="UP001220670">
    <property type="component" value="Unassembled WGS sequence"/>
</dbReference>
<evidence type="ECO:0000256" key="1">
    <source>
        <dbReference type="SAM" id="Phobius"/>
    </source>
</evidence>
<feature type="transmembrane region" description="Helical" evidence="1">
    <location>
        <begin position="319"/>
        <end position="339"/>
    </location>
</feature>
<dbReference type="EMBL" id="JAQONE010000027">
    <property type="protein sequence ID" value="MDC2830679.1"/>
    <property type="molecule type" value="Genomic_DNA"/>
</dbReference>
<feature type="transmembrane region" description="Helical" evidence="1">
    <location>
        <begin position="149"/>
        <end position="174"/>
    </location>
</feature>
<sequence length="400" mass="45728">MLKEKFQKIWITKITGQQVYIFSLVLYLFFAFLQNSTFHAYLGSRPFNLVSYLVVGLLILKIIFLDDYSSIQRGIIFLILILAMISWLNSKSNLIIVMMAFILSGQGVSFREVVKYYYNVTLIIFAVVVTSSLLGVIKNLIFVVKGRAIRYSLGIVYPTDLAARVLYLLLAHAFLNFEKLNWKYYFSYFLIDVILMKITNARLSVLCILIMIGVLIIAKRASNHPDGISRLFVSMYWMAAPILSFLAIIATYFYDGKNHIYTKINHLLSGRLSYGSLAFYNYKIPLLGQKVIEHGLGGNSGLRIFHHSNQGYFFIDSSYMRLLMIYGLLMLLIVIGIIMTISIKATLNKNFVLPTVMLIVVISCMVEQHLLELSYNPFLLALLTSCKPINHRVKGKFNNE</sequence>
<feature type="transmembrane region" description="Helical" evidence="1">
    <location>
        <begin position="194"/>
        <end position="218"/>
    </location>
</feature>
<feature type="transmembrane region" description="Helical" evidence="1">
    <location>
        <begin position="230"/>
        <end position="254"/>
    </location>
</feature>
<dbReference type="AlphaFoldDB" id="A0AAJ1HW74"/>
<feature type="transmembrane region" description="Helical" evidence="1">
    <location>
        <begin position="116"/>
        <end position="137"/>
    </location>
</feature>
<feature type="transmembrane region" description="Helical" evidence="1">
    <location>
        <begin position="20"/>
        <end position="41"/>
    </location>
</feature>
<keyword evidence="1" id="KW-1133">Transmembrane helix</keyword>
<keyword evidence="1" id="KW-0472">Membrane</keyword>
<feature type="transmembrane region" description="Helical" evidence="1">
    <location>
        <begin position="351"/>
        <end position="371"/>
    </location>
</feature>